<evidence type="ECO:0000256" key="3">
    <source>
        <dbReference type="ARBA" id="ARBA00022475"/>
    </source>
</evidence>
<keyword evidence="10" id="KW-1185">Reference proteome</keyword>
<name>A0A559IHV2_9BACL</name>
<gene>
    <name evidence="9" type="primary">mreD</name>
    <name evidence="9" type="ORF">FPZ44_22515</name>
</gene>
<dbReference type="Proteomes" id="UP000318102">
    <property type="component" value="Unassembled WGS sequence"/>
</dbReference>
<reference evidence="9 10" key="1">
    <citation type="submission" date="2019-07" db="EMBL/GenBank/DDBJ databases">
        <authorList>
            <person name="Kim J."/>
        </authorList>
    </citation>
    <scope>NUCLEOTIDE SEQUENCE [LARGE SCALE GENOMIC DNA]</scope>
    <source>
        <strain evidence="9 10">N4</strain>
    </source>
</reference>
<dbReference type="GO" id="GO:0008360">
    <property type="term" value="P:regulation of cell shape"/>
    <property type="evidence" value="ECO:0007669"/>
    <property type="project" value="UniProtKB-KW"/>
</dbReference>
<feature type="transmembrane region" description="Helical" evidence="8">
    <location>
        <begin position="101"/>
        <end position="126"/>
    </location>
</feature>
<proteinExistence type="inferred from homology"/>
<evidence type="ECO:0000256" key="2">
    <source>
        <dbReference type="ARBA" id="ARBA00007776"/>
    </source>
</evidence>
<accession>A0A559IHV2</accession>
<dbReference type="AlphaFoldDB" id="A0A559IHV2"/>
<sequence length="175" mass="20289">MNRNWMILFLLILFFIEGSVVPHLIPDGWYGRIAVQFVFVAVLFHGVYAHRHTALLMGLGFGLLHDIVYYGQMIGPHSFTMGLLGYLAGYVFNVRHKTMVMMLFVVLIGSFLYQTIIYGIYTLFSLSHFTYQQALLDYIIPSMFVQLIFALIVYIPLRKWFDMIQGNNKKESEEA</sequence>
<keyword evidence="5" id="KW-0133">Cell shape</keyword>
<evidence type="ECO:0000256" key="7">
    <source>
        <dbReference type="ARBA" id="ARBA00023136"/>
    </source>
</evidence>
<evidence type="ECO:0000313" key="9">
    <source>
        <dbReference type="EMBL" id="TVX87255.1"/>
    </source>
</evidence>
<comment type="similarity">
    <text evidence="2">Belongs to the MreD family.</text>
</comment>
<evidence type="ECO:0000313" key="10">
    <source>
        <dbReference type="Proteomes" id="UP000318102"/>
    </source>
</evidence>
<protein>
    <submittedName>
        <fullName evidence="9">Rod shape-determining protein MreD</fullName>
    </submittedName>
</protein>
<dbReference type="Pfam" id="PF04093">
    <property type="entry name" value="MreD"/>
    <property type="match status" value="1"/>
</dbReference>
<evidence type="ECO:0000256" key="8">
    <source>
        <dbReference type="SAM" id="Phobius"/>
    </source>
</evidence>
<dbReference type="OrthoDB" id="2678464at2"/>
<feature type="transmembrane region" description="Helical" evidence="8">
    <location>
        <begin position="77"/>
        <end position="94"/>
    </location>
</feature>
<comment type="caution">
    <text evidence="9">The sequence shown here is derived from an EMBL/GenBank/DDBJ whole genome shotgun (WGS) entry which is preliminary data.</text>
</comment>
<dbReference type="EMBL" id="VNJK01000004">
    <property type="protein sequence ID" value="TVX87255.1"/>
    <property type="molecule type" value="Genomic_DNA"/>
</dbReference>
<dbReference type="InterPro" id="IPR007227">
    <property type="entry name" value="Cell_shape_determining_MreD"/>
</dbReference>
<dbReference type="RefSeq" id="WP_144994162.1">
    <property type="nucleotide sequence ID" value="NZ_VNJK01000004.1"/>
</dbReference>
<dbReference type="NCBIfam" id="TIGR03426">
    <property type="entry name" value="shape_MreD"/>
    <property type="match status" value="1"/>
</dbReference>
<evidence type="ECO:0000256" key="5">
    <source>
        <dbReference type="ARBA" id="ARBA00022960"/>
    </source>
</evidence>
<comment type="subcellular location">
    <subcellularLocation>
        <location evidence="1">Cell membrane</location>
        <topology evidence="1">Multi-pass membrane protein</topology>
    </subcellularLocation>
</comment>
<keyword evidence="6 8" id="KW-1133">Transmembrane helix</keyword>
<keyword evidence="3" id="KW-1003">Cell membrane</keyword>
<feature type="transmembrane region" description="Helical" evidence="8">
    <location>
        <begin position="138"/>
        <end position="157"/>
    </location>
</feature>
<evidence type="ECO:0000256" key="1">
    <source>
        <dbReference type="ARBA" id="ARBA00004651"/>
    </source>
</evidence>
<dbReference type="GO" id="GO:0005886">
    <property type="term" value="C:plasma membrane"/>
    <property type="evidence" value="ECO:0007669"/>
    <property type="project" value="UniProtKB-SubCell"/>
</dbReference>
<organism evidence="9 10">
    <name type="scientific">Paenibacillus agilis</name>
    <dbReference type="NCBI Taxonomy" id="3020863"/>
    <lineage>
        <taxon>Bacteria</taxon>
        <taxon>Bacillati</taxon>
        <taxon>Bacillota</taxon>
        <taxon>Bacilli</taxon>
        <taxon>Bacillales</taxon>
        <taxon>Paenibacillaceae</taxon>
        <taxon>Paenibacillus</taxon>
    </lineage>
</organism>
<feature type="transmembrane region" description="Helical" evidence="8">
    <location>
        <begin position="28"/>
        <end position="47"/>
    </location>
</feature>
<evidence type="ECO:0000256" key="6">
    <source>
        <dbReference type="ARBA" id="ARBA00022989"/>
    </source>
</evidence>
<evidence type="ECO:0000256" key="4">
    <source>
        <dbReference type="ARBA" id="ARBA00022692"/>
    </source>
</evidence>
<keyword evidence="4 8" id="KW-0812">Transmembrane</keyword>
<keyword evidence="7 8" id="KW-0472">Membrane</keyword>
<dbReference type="Gene3D" id="1.10.1760.20">
    <property type="match status" value="1"/>
</dbReference>